<accession>A0A6I8NAF1</accession>
<dbReference type="Bgee" id="ENSOANG00000044883">
    <property type="expression patterns" value="Expressed in fibroblast and 7 other cell types or tissues"/>
</dbReference>
<reference evidence="3" key="3">
    <citation type="submission" date="2025-09" db="UniProtKB">
        <authorList>
            <consortium name="Ensembl"/>
        </authorList>
    </citation>
    <scope>IDENTIFICATION</scope>
    <source>
        <strain evidence="3">Glennie</strain>
    </source>
</reference>
<dbReference type="InterPro" id="IPR036890">
    <property type="entry name" value="HATPase_C_sf"/>
</dbReference>
<dbReference type="InParanoid" id="A0A6I8NAF1"/>
<dbReference type="Gene3D" id="3.30.565.10">
    <property type="entry name" value="Histidine kinase-like ATPase, C-terminal domain"/>
    <property type="match status" value="1"/>
</dbReference>
<dbReference type="GO" id="GO:0006298">
    <property type="term" value="P:mismatch repair"/>
    <property type="evidence" value="ECO:0007669"/>
    <property type="project" value="InterPro"/>
</dbReference>
<name>A0A6I8NAF1_ORNAN</name>
<comment type="similarity">
    <text evidence="1">Belongs to the DNA mismatch repair MutL/HexB family.</text>
</comment>
<dbReference type="GO" id="GO:0016887">
    <property type="term" value="F:ATP hydrolysis activity"/>
    <property type="evidence" value="ECO:0007669"/>
    <property type="project" value="InterPro"/>
</dbReference>
<feature type="compositionally biased region" description="Polar residues" evidence="2">
    <location>
        <begin position="1"/>
        <end position="10"/>
    </location>
</feature>
<feature type="compositionally biased region" description="Polar residues" evidence="2">
    <location>
        <begin position="34"/>
        <end position="43"/>
    </location>
</feature>
<dbReference type="Proteomes" id="UP000002279">
    <property type="component" value="Chromosome 7"/>
</dbReference>
<sequence length="139" mass="14352">GSLGSVTRSRATAAGPPEVSDEAAAGGHRGAYCPSSQVITSGQRGEGAGREFFWTPGATSIEVKLENYGLEKIEVRDNGQGIRAVDAPVMAVQALHSKISSHEDLDQLTTYGFRGEALGSVCCIARGQPGLCPPPPLSG</sequence>
<protein>
    <submittedName>
        <fullName evidence="3">Uncharacterized protein</fullName>
    </submittedName>
</protein>
<organism evidence="3 4">
    <name type="scientific">Ornithorhynchus anatinus</name>
    <name type="common">Duckbill platypus</name>
    <dbReference type="NCBI Taxonomy" id="9258"/>
    <lineage>
        <taxon>Eukaryota</taxon>
        <taxon>Metazoa</taxon>
        <taxon>Chordata</taxon>
        <taxon>Craniata</taxon>
        <taxon>Vertebrata</taxon>
        <taxon>Euteleostomi</taxon>
        <taxon>Mammalia</taxon>
        <taxon>Monotremata</taxon>
        <taxon>Ornithorhynchidae</taxon>
        <taxon>Ornithorhynchus</taxon>
    </lineage>
</organism>
<evidence type="ECO:0000313" key="4">
    <source>
        <dbReference type="Proteomes" id="UP000002279"/>
    </source>
</evidence>
<feature type="region of interest" description="Disordered" evidence="2">
    <location>
        <begin position="1"/>
        <end position="45"/>
    </location>
</feature>
<evidence type="ECO:0000256" key="1">
    <source>
        <dbReference type="ARBA" id="ARBA00006082"/>
    </source>
</evidence>
<reference evidence="3 4" key="1">
    <citation type="journal article" date="2008" name="Nature">
        <title>Genome analysis of the platypus reveals unique signatures of evolution.</title>
        <authorList>
            <person name="Warren W.C."/>
            <person name="Hillier L.W."/>
            <person name="Marshall Graves J.A."/>
            <person name="Birney E."/>
            <person name="Ponting C.P."/>
            <person name="Grutzner F."/>
            <person name="Belov K."/>
            <person name="Miller W."/>
            <person name="Clarke L."/>
            <person name="Chinwalla A.T."/>
            <person name="Yang S.P."/>
            <person name="Heger A."/>
            <person name="Locke D.P."/>
            <person name="Miethke P."/>
            <person name="Waters P.D."/>
            <person name="Veyrunes F."/>
            <person name="Fulton L."/>
            <person name="Fulton B."/>
            <person name="Graves T."/>
            <person name="Wallis J."/>
            <person name="Puente X.S."/>
            <person name="Lopez-Otin C."/>
            <person name="Ordonez G.R."/>
            <person name="Eichler E.E."/>
            <person name="Chen L."/>
            <person name="Cheng Z."/>
            <person name="Deakin J.E."/>
            <person name="Alsop A."/>
            <person name="Thompson K."/>
            <person name="Kirby P."/>
            <person name="Papenfuss A.T."/>
            <person name="Wakefield M.J."/>
            <person name="Olender T."/>
            <person name="Lancet D."/>
            <person name="Huttley G.A."/>
            <person name="Smit A.F."/>
            <person name="Pask A."/>
            <person name="Temple-Smith P."/>
            <person name="Batzer M.A."/>
            <person name="Walker J.A."/>
            <person name="Konkel M.K."/>
            <person name="Harris R.S."/>
            <person name="Whittington C.M."/>
            <person name="Wong E.S."/>
            <person name="Gemmell N.J."/>
            <person name="Buschiazzo E."/>
            <person name="Vargas Jentzsch I.M."/>
            <person name="Merkel A."/>
            <person name="Schmitz J."/>
            <person name="Zemann A."/>
            <person name="Churakov G."/>
            <person name="Kriegs J.O."/>
            <person name="Brosius J."/>
            <person name="Murchison E.P."/>
            <person name="Sachidanandam R."/>
            <person name="Smith C."/>
            <person name="Hannon G.J."/>
            <person name="Tsend-Ayush E."/>
            <person name="McMillan D."/>
            <person name="Attenborough R."/>
            <person name="Rens W."/>
            <person name="Ferguson-Smith M."/>
            <person name="Lefevre C.M."/>
            <person name="Sharp J.A."/>
            <person name="Nicholas K.R."/>
            <person name="Ray D.A."/>
            <person name="Kube M."/>
            <person name="Reinhardt R."/>
            <person name="Pringle T.H."/>
            <person name="Taylor J."/>
            <person name="Jones R.C."/>
            <person name="Nixon B."/>
            <person name="Dacheux J.L."/>
            <person name="Niwa H."/>
            <person name="Sekita Y."/>
            <person name="Huang X."/>
            <person name="Stark A."/>
            <person name="Kheradpour P."/>
            <person name="Kellis M."/>
            <person name="Flicek P."/>
            <person name="Chen Y."/>
            <person name="Webber C."/>
            <person name="Hardison R."/>
            <person name="Nelson J."/>
            <person name="Hallsworth-Pepin K."/>
            <person name="Delehaunty K."/>
            <person name="Markovic C."/>
            <person name="Minx P."/>
            <person name="Feng Y."/>
            <person name="Kremitzki C."/>
            <person name="Mitreva M."/>
            <person name="Glasscock J."/>
            <person name="Wylie T."/>
            <person name="Wohldmann P."/>
            <person name="Thiru P."/>
            <person name="Nhan M.N."/>
            <person name="Pohl C.S."/>
            <person name="Smith S.M."/>
            <person name="Hou S."/>
            <person name="Nefedov M."/>
            <person name="de Jong P.J."/>
            <person name="Renfree M.B."/>
            <person name="Mardis E.R."/>
            <person name="Wilson R.K."/>
        </authorList>
    </citation>
    <scope>NUCLEOTIDE SEQUENCE [LARGE SCALE GENOMIC DNA]</scope>
    <source>
        <strain evidence="3 4">Glennie</strain>
    </source>
</reference>
<dbReference type="InterPro" id="IPR014762">
    <property type="entry name" value="DNA_mismatch_repair_CS"/>
</dbReference>
<evidence type="ECO:0000313" key="3">
    <source>
        <dbReference type="Ensembl" id="ENSOANP00000038044.1"/>
    </source>
</evidence>
<dbReference type="Ensembl" id="ENSOANT00000061743.1">
    <property type="protein sequence ID" value="ENSOANP00000038044.1"/>
    <property type="gene ID" value="ENSOANG00000044883.1"/>
</dbReference>
<dbReference type="AlphaFoldDB" id="A0A6I8NAF1"/>
<dbReference type="GO" id="GO:0140664">
    <property type="term" value="F:ATP-dependent DNA damage sensor activity"/>
    <property type="evidence" value="ECO:0007669"/>
    <property type="project" value="InterPro"/>
</dbReference>
<keyword evidence="4" id="KW-1185">Reference proteome</keyword>
<dbReference type="GO" id="GO:0032300">
    <property type="term" value="C:mismatch repair complex"/>
    <property type="evidence" value="ECO:0007669"/>
    <property type="project" value="InterPro"/>
</dbReference>
<dbReference type="GeneTree" id="ENSGT00940000157085"/>
<dbReference type="PANTHER" id="PTHR10073">
    <property type="entry name" value="DNA MISMATCH REPAIR PROTEIN MLH, PMS, MUTL"/>
    <property type="match status" value="1"/>
</dbReference>
<dbReference type="InterPro" id="IPR038973">
    <property type="entry name" value="MutL/Mlh/Pms-like"/>
</dbReference>
<dbReference type="PANTHER" id="PTHR10073:SF54">
    <property type="entry name" value="PMS1 PROTEIN HOMOLOG 1"/>
    <property type="match status" value="1"/>
</dbReference>
<proteinExistence type="inferred from homology"/>
<reference evidence="3" key="2">
    <citation type="submission" date="2025-08" db="UniProtKB">
        <authorList>
            <consortium name="Ensembl"/>
        </authorList>
    </citation>
    <scope>IDENTIFICATION</scope>
    <source>
        <strain evidence="3">Glennie</strain>
    </source>
</reference>
<evidence type="ECO:0000256" key="2">
    <source>
        <dbReference type="SAM" id="MobiDB-lite"/>
    </source>
</evidence>
<dbReference type="PROSITE" id="PS00058">
    <property type="entry name" value="DNA_MISMATCH_REPAIR_1"/>
    <property type="match status" value="1"/>
</dbReference>
<dbReference type="SUPFAM" id="SSF55874">
    <property type="entry name" value="ATPase domain of HSP90 chaperone/DNA topoisomerase II/histidine kinase"/>
    <property type="match status" value="1"/>
</dbReference>